<feature type="region of interest" description="Disordered" evidence="9">
    <location>
        <begin position="340"/>
        <end position="364"/>
    </location>
</feature>
<dbReference type="SUPFAM" id="SSF81660">
    <property type="entry name" value="Metal cation-transporting ATPase, ATP-binding domain N"/>
    <property type="match status" value="1"/>
</dbReference>
<dbReference type="InterPro" id="IPR001757">
    <property type="entry name" value="P_typ_ATPase"/>
</dbReference>
<evidence type="ECO:0000256" key="10">
    <source>
        <dbReference type="SAM" id="Phobius"/>
    </source>
</evidence>
<keyword evidence="6" id="KW-0067">ATP-binding</keyword>
<evidence type="ECO:0000259" key="11">
    <source>
        <dbReference type="SMART" id="SM00831"/>
    </source>
</evidence>
<dbReference type="Gene3D" id="3.40.50.1000">
    <property type="entry name" value="HAD superfamily/HAD-like"/>
    <property type="match status" value="1"/>
</dbReference>
<dbReference type="PANTHER" id="PTHR43294:SF21">
    <property type="entry name" value="CATION TRANSPORTING ATPASE"/>
    <property type="match status" value="1"/>
</dbReference>
<feature type="compositionally biased region" description="Basic and acidic residues" evidence="9">
    <location>
        <begin position="128"/>
        <end position="137"/>
    </location>
</feature>
<dbReference type="GO" id="GO:0005886">
    <property type="term" value="C:plasma membrane"/>
    <property type="evidence" value="ECO:0007669"/>
    <property type="project" value="UniProtKB-SubCell"/>
</dbReference>
<evidence type="ECO:0000256" key="2">
    <source>
        <dbReference type="ARBA" id="ARBA00005675"/>
    </source>
</evidence>
<feature type="domain" description="Cation-transporting P-type ATPase N-terminal" evidence="11">
    <location>
        <begin position="190"/>
        <end position="253"/>
    </location>
</feature>
<keyword evidence="5" id="KW-0547">Nucleotide-binding</keyword>
<dbReference type="Pfam" id="PF00122">
    <property type="entry name" value="E1-E2_ATPase"/>
    <property type="match status" value="1"/>
</dbReference>
<dbReference type="PRINTS" id="PR00121">
    <property type="entry name" value="NAKATPASE"/>
</dbReference>
<gene>
    <name evidence="12" type="ORF">FSW04_07320</name>
</gene>
<dbReference type="OrthoDB" id="9814270at2"/>
<evidence type="ECO:0000256" key="8">
    <source>
        <dbReference type="ARBA" id="ARBA00023136"/>
    </source>
</evidence>
<dbReference type="InterPro" id="IPR018303">
    <property type="entry name" value="ATPase_P-typ_P_site"/>
</dbReference>
<dbReference type="InterPro" id="IPR004014">
    <property type="entry name" value="ATPase_P-typ_cation-transptr_N"/>
</dbReference>
<feature type="region of interest" description="Disordered" evidence="9">
    <location>
        <begin position="14"/>
        <end position="200"/>
    </location>
</feature>
<feature type="compositionally biased region" description="Pro residues" evidence="9">
    <location>
        <begin position="185"/>
        <end position="195"/>
    </location>
</feature>
<feature type="transmembrane region" description="Helical" evidence="10">
    <location>
        <begin position="253"/>
        <end position="273"/>
    </location>
</feature>
<dbReference type="GO" id="GO:0005524">
    <property type="term" value="F:ATP binding"/>
    <property type="evidence" value="ECO:0007669"/>
    <property type="project" value="UniProtKB-KW"/>
</dbReference>
<evidence type="ECO:0000256" key="1">
    <source>
        <dbReference type="ARBA" id="ARBA00004651"/>
    </source>
</evidence>
<dbReference type="Pfam" id="PF13246">
    <property type="entry name" value="Cation_ATPase"/>
    <property type="match status" value="1"/>
</dbReference>
<feature type="transmembrane region" description="Helical" evidence="10">
    <location>
        <begin position="452"/>
        <end position="475"/>
    </location>
</feature>
<feature type="compositionally biased region" description="Low complexity" evidence="9">
    <location>
        <begin position="681"/>
        <end position="697"/>
    </location>
</feature>
<reference evidence="12 13" key="1">
    <citation type="journal article" date="2018" name="J. Microbiol.">
        <title>Baekduia soli gen. nov., sp. nov., a novel bacterium isolated from the soil of Baekdu Mountain and proposal of a novel family name, Baekduiaceae fam. nov.</title>
        <authorList>
            <person name="An D.S."/>
            <person name="Siddiqi M.Z."/>
            <person name="Kim K.H."/>
            <person name="Yu H.S."/>
            <person name="Im W.T."/>
        </authorList>
    </citation>
    <scope>NUCLEOTIDE SEQUENCE [LARGE SCALE GENOMIC DNA]</scope>
    <source>
        <strain evidence="12 13">BR7-21</strain>
    </source>
</reference>
<dbReference type="SUPFAM" id="SSF81665">
    <property type="entry name" value="Calcium ATPase, transmembrane domain M"/>
    <property type="match status" value="1"/>
</dbReference>
<dbReference type="InterPro" id="IPR023298">
    <property type="entry name" value="ATPase_P-typ_TM_dom_sf"/>
</dbReference>
<dbReference type="GO" id="GO:0016887">
    <property type="term" value="F:ATP hydrolysis activity"/>
    <property type="evidence" value="ECO:0007669"/>
    <property type="project" value="InterPro"/>
</dbReference>
<evidence type="ECO:0000256" key="5">
    <source>
        <dbReference type="ARBA" id="ARBA00022741"/>
    </source>
</evidence>
<feature type="compositionally biased region" description="Basic residues" evidence="9">
    <location>
        <begin position="118"/>
        <end position="127"/>
    </location>
</feature>
<dbReference type="PANTHER" id="PTHR43294">
    <property type="entry name" value="SODIUM/POTASSIUM-TRANSPORTING ATPASE SUBUNIT ALPHA"/>
    <property type="match status" value="1"/>
</dbReference>
<organism evidence="12 13">
    <name type="scientific">Baekduia soli</name>
    <dbReference type="NCBI Taxonomy" id="496014"/>
    <lineage>
        <taxon>Bacteria</taxon>
        <taxon>Bacillati</taxon>
        <taxon>Actinomycetota</taxon>
        <taxon>Thermoleophilia</taxon>
        <taxon>Solirubrobacterales</taxon>
        <taxon>Baekduiaceae</taxon>
        <taxon>Baekduia</taxon>
    </lineage>
</organism>
<comment type="similarity">
    <text evidence="2">Belongs to the cation transport ATPase (P-type) (TC 3.A.3) family. Type IIA subfamily.</text>
</comment>
<dbReference type="KEGG" id="bsol:FSW04_07320"/>
<feature type="region of interest" description="Disordered" evidence="9">
    <location>
        <begin position="667"/>
        <end position="734"/>
    </location>
</feature>
<keyword evidence="13" id="KW-1185">Reference proteome</keyword>
<feature type="compositionally biased region" description="Basic residues" evidence="9">
    <location>
        <begin position="21"/>
        <end position="43"/>
    </location>
</feature>
<evidence type="ECO:0000313" key="12">
    <source>
        <dbReference type="EMBL" id="QEC50686.1"/>
    </source>
</evidence>
<evidence type="ECO:0000313" key="13">
    <source>
        <dbReference type="Proteomes" id="UP000321805"/>
    </source>
</evidence>
<evidence type="ECO:0000256" key="9">
    <source>
        <dbReference type="SAM" id="MobiDB-lite"/>
    </source>
</evidence>
<dbReference type="PROSITE" id="PS00154">
    <property type="entry name" value="ATPASE_E1_E2"/>
    <property type="match status" value="1"/>
</dbReference>
<keyword evidence="7 10" id="KW-1133">Transmembrane helix</keyword>
<dbReference type="EMBL" id="CP042430">
    <property type="protein sequence ID" value="QEC50686.1"/>
    <property type="molecule type" value="Genomic_DNA"/>
</dbReference>
<keyword evidence="3" id="KW-1003">Cell membrane</keyword>
<dbReference type="Gene3D" id="1.20.1110.10">
    <property type="entry name" value="Calcium-transporting ATPase, transmembrane domain"/>
    <property type="match status" value="1"/>
</dbReference>
<dbReference type="InterPro" id="IPR023214">
    <property type="entry name" value="HAD_sf"/>
</dbReference>
<dbReference type="Pfam" id="PF00690">
    <property type="entry name" value="Cation_ATPase_N"/>
    <property type="match status" value="1"/>
</dbReference>
<dbReference type="Proteomes" id="UP000321805">
    <property type="component" value="Chromosome"/>
</dbReference>
<dbReference type="InterPro" id="IPR059000">
    <property type="entry name" value="ATPase_P-type_domA"/>
</dbReference>
<dbReference type="InterPro" id="IPR023299">
    <property type="entry name" value="ATPase_P-typ_cyto_dom_N"/>
</dbReference>
<comment type="subcellular location">
    <subcellularLocation>
        <location evidence="1">Cell membrane</location>
        <topology evidence="1">Multi-pass membrane protein</topology>
    </subcellularLocation>
</comment>
<dbReference type="InterPro" id="IPR008250">
    <property type="entry name" value="ATPase_P-typ_transduc_dom_A_sf"/>
</dbReference>
<dbReference type="SMART" id="SM00831">
    <property type="entry name" value="Cation_ATPase_N"/>
    <property type="match status" value="1"/>
</dbReference>
<feature type="compositionally biased region" description="Basic residues" evidence="9">
    <location>
        <begin position="154"/>
        <end position="165"/>
    </location>
</feature>
<dbReference type="SUPFAM" id="SSF81653">
    <property type="entry name" value="Calcium ATPase, transduction domain A"/>
    <property type="match status" value="1"/>
</dbReference>
<evidence type="ECO:0000256" key="6">
    <source>
        <dbReference type="ARBA" id="ARBA00022840"/>
    </source>
</evidence>
<evidence type="ECO:0000256" key="7">
    <source>
        <dbReference type="ARBA" id="ARBA00022989"/>
    </source>
</evidence>
<dbReference type="PRINTS" id="PR00119">
    <property type="entry name" value="CATATPASE"/>
</dbReference>
<dbReference type="Gene3D" id="3.40.1110.10">
    <property type="entry name" value="Calcium-transporting ATPase, cytoplasmic domain N"/>
    <property type="match status" value="1"/>
</dbReference>
<keyword evidence="8 10" id="KW-0472">Membrane</keyword>
<accession>A0A5B8UC07</accession>
<name>A0A5B8UC07_9ACTN</name>
<dbReference type="Gene3D" id="2.70.150.10">
    <property type="entry name" value="Calcium-transporting ATPase, cytoplasmic transduction domain A"/>
    <property type="match status" value="1"/>
</dbReference>
<evidence type="ECO:0000256" key="3">
    <source>
        <dbReference type="ARBA" id="ARBA00022475"/>
    </source>
</evidence>
<feature type="transmembrane region" description="Helical" evidence="10">
    <location>
        <begin position="422"/>
        <end position="446"/>
    </location>
</feature>
<dbReference type="AlphaFoldDB" id="A0A5B8UC07"/>
<dbReference type="NCBIfam" id="TIGR01494">
    <property type="entry name" value="ATPase_P-type"/>
    <property type="match status" value="1"/>
</dbReference>
<evidence type="ECO:0000256" key="4">
    <source>
        <dbReference type="ARBA" id="ARBA00022692"/>
    </source>
</evidence>
<proteinExistence type="inferred from homology"/>
<feature type="compositionally biased region" description="Low complexity" evidence="9">
    <location>
        <begin position="718"/>
        <end position="734"/>
    </location>
</feature>
<sequence length="734" mass="76503">MYKQIYDPVIRTVSSAAQPARRSRTGPRRRAAPGRRSPRRRCRPCSTGRTCRGPRPATRRRSSTGCRRSAGCRPPGSRCRRSAAVPSHQVRIHEGSLASTPGVEPSVPLSPCPTGHARPGRRPRTRATGRDGIEDPGRNLAGGRGSPRLPRGSARQRRGRPRRGFRSPSGGRDGRRCVRSVPDHMPAPAPGPTATPPGGLDAREAARRLLQYGPNEIRRESGPRWWRSLLGQFTHPLALLLWAAAALSLATGVLALAVAIVVVIVLNAAFAFAQERQAQHATEALRELLPPRARVRRGGALVEIEATGLVPGDLLLLAEGDRLSADARLTAGAVEVDMSPLTGESRPVTRSADGDADGPVPDSPLAAPDRVFAGTLCTGGDAHAVVVATAMHTQLGRIAALSQAVAEESSPLQRQVNRAAQLIAGVAVGLGITFFAVGHVVAGLSLSDAGVFAIGLLVANVPEGLLPTITLALAVGVRRMARRHALVKKLTAVETLGSTDVICTDKTGTLTQGRMTATSLWQGGRTVAIGAGTPAATGAVADLLRSAVLCNNATLTAVPGGGWARSGDPSESALLLAAAALGVDVPALQAGRETWRRRLFAFDARLKRMATLDVEPGSEPWIHARAPRWSCWRAAPPCGTPTGRGARWTPRGPPACARRSSATPPTACACSASPTGPPPTSRSTTPTTATPQRPACASPGSSRCATRCVSTCPPPWPTATGRASASSSSPATTA</sequence>
<keyword evidence="4 10" id="KW-0812">Transmembrane</keyword>
<protein>
    <submittedName>
        <fullName evidence="12">HAD-IC family P-type ATPase</fullName>
    </submittedName>
</protein>
<dbReference type="InterPro" id="IPR050510">
    <property type="entry name" value="Cation_transp_ATPase_P-type"/>
</dbReference>
<feature type="compositionally biased region" description="Low complexity" evidence="9">
    <location>
        <begin position="63"/>
        <end position="73"/>
    </location>
</feature>